<evidence type="ECO:0000313" key="2">
    <source>
        <dbReference type="EMBL" id="ACE03670.1"/>
    </source>
</evidence>
<accession>B3ENE0</accession>
<dbReference type="HOGENOM" id="CLU_084420_1_0_10"/>
<sequence>MFCVYESVGESNEKCCLCRSIHVLISMNLSQYIDGLQAKGSYCFSGEEVDAALESGTVATRAALRRLKQHGAIAMPFRGFYVIVPPEYRQMGCLPANQFIPELMEYLKEPYYAGILSAGEFYGAAHQRPQAFQVVTEHSRSGILCGTVKVDFIKRNNAALMPTRDFKTPRGYLKVSTPEVTAFDLIGYPHHTGGLDNTVTVLAELAESLDAIRLADIAGLSPITWSQRLGYLLELIGEARLAERLAAYVAERKPVPAPLSPSQPHHGVRQMSRWRLLPNETVAPDL</sequence>
<dbReference type="eggNOG" id="COG5340">
    <property type="taxonomic scope" value="Bacteria"/>
</dbReference>
<evidence type="ECO:0000259" key="1">
    <source>
        <dbReference type="Pfam" id="PF09407"/>
    </source>
</evidence>
<organism evidence="2">
    <name type="scientific">Chlorobium phaeobacteroides (strain BS1)</name>
    <dbReference type="NCBI Taxonomy" id="331678"/>
    <lineage>
        <taxon>Bacteria</taxon>
        <taxon>Pseudomonadati</taxon>
        <taxon>Chlorobiota</taxon>
        <taxon>Chlorobiia</taxon>
        <taxon>Chlorobiales</taxon>
        <taxon>Chlorobiaceae</taxon>
        <taxon>Chlorobium/Pelodictyon group</taxon>
        <taxon>Chlorobium</taxon>
    </lineage>
</organism>
<gene>
    <name evidence="2" type="ordered locus">Cphamn1_0714</name>
</gene>
<dbReference type="InterPro" id="IPR018547">
    <property type="entry name" value="AbiEi_C"/>
</dbReference>
<protein>
    <recommendedName>
        <fullName evidence="1">AbiEi antitoxin C-terminal domain-containing protein</fullName>
    </recommendedName>
</protein>
<name>B3ENE0_CHLPB</name>
<dbReference type="AlphaFoldDB" id="B3ENE0"/>
<proteinExistence type="predicted"/>
<dbReference type="Pfam" id="PF09407">
    <property type="entry name" value="AbiEi_1"/>
    <property type="match status" value="1"/>
</dbReference>
<dbReference type="EMBL" id="CP001101">
    <property type="protein sequence ID" value="ACE03670.1"/>
    <property type="molecule type" value="Genomic_DNA"/>
</dbReference>
<reference evidence="2" key="1">
    <citation type="submission" date="2008-06" db="EMBL/GenBank/DDBJ databases">
        <title>Complete sequence of Chlorobium phaeobacteroides BS1.</title>
        <authorList>
            <consortium name="US DOE Joint Genome Institute"/>
            <person name="Lucas S."/>
            <person name="Copeland A."/>
            <person name="Lapidus A."/>
            <person name="Glavina del Rio T."/>
            <person name="Dalin E."/>
            <person name="Tice H."/>
            <person name="Bruce D."/>
            <person name="Goodwin L."/>
            <person name="Pitluck S."/>
            <person name="Schmutz J."/>
            <person name="Larimer F."/>
            <person name="Land M."/>
            <person name="Hauser L."/>
            <person name="Kyrpides N."/>
            <person name="Ovchinnikova G."/>
            <person name="Li T."/>
            <person name="Liu Z."/>
            <person name="Zhao F."/>
            <person name="Overmann J."/>
            <person name="Bryant D.A."/>
            <person name="Richardson P."/>
        </authorList>
    </citation>
    <scope>NUCLEOTIDE SEQUENCE [LARGE SCALE GENOMIC DNA]</scope>
    <source>
        <strain evidence="2">BS1</strain>
    </source>
</reference>
<dbReference type="KEGG" id="cpb:Cphamn1_0714"/>
<feature type="domain" description="AbiEi antitoxin C-terminal" evidence="1">
    <location>
        <begin position="93"/>
        <end position="235"/>
    </location>
</feature>